<feature type="compositionally biased region" description="Basic and acidic residues" evidence="1">
    <location>
        <begin position="64"/>
        <end position="73"/>
    </location>
</feature>
<feature type="compositionally biased region" description="Low complexity" evidence="1">
    <location>
        <begin position="318"/>
        <end position="349"/>
    </location>
</feature>
<protein>
    <submittedName>
        <fullName evidence="2">Uncharacterized protein</fullName>
    </submittedName>
</protein>
<feature type="region of interest" description="Disordered" evidence="1">
    <location>
        <begin position="235"/>
        <end position="386"/>
    </location>
</feature>
<feature type="compositionally biased region" description="Pro residues" evidence="1">
    <location>
        <begin position="126"/>
        <end position="135"/>
    </location>
</feature>
<organism evidence="2 3">
    <name type="scientific">Thelephora terrestris</name>
    <dbReference type="NCBI Taxonomy" id="56493"/>
    <lineage>
        <taxon>Eukaryota</taxon>
        <taxon>Fungi</taxon>
        <taxon>Dikarya</taxon>
        <taxon>Basidiomycota</taxon>
        <taxon>Agaricomycotina</taxon>
        <taxon>Agaricomycetes</taxon>
        <taxon>Thelephorales</taxon>
        <taxon>Thelephoraceae</taxon>
        <taxon>Thelephora</taxon>
    </lineage>
</organism>
<feature type="compositionally biased region" description="Low complexity" evidence="1">
    <location>
        <begin position="250"/>
        <end position="282"/>
    </location>
</feature>
<reference evidence="2" key="1">
    <citation type="journal article" date="2020" name="Nat. Commun.">
        <title>Large-scale genome sequencing of mycorrhizal fungi provides insights into the early evolution of symbiotic traits.</title>
        <authorList>
            <person name="Miyauchi S."/>
            <person name="Kiss E."/>
            <person name="Kuo A."/>
            <person name="Drula E."/>
            <person name="Kohler A."/>
            <person name="Sanchez-Garcia M."/>
            <person name="Morin E."/>
            <person name="Andreopoulos B."/>
            <person name="Barry K.W."/>
            <person name="Bonito G."/>
            <person name="Buee M."/>
            <person name="Carver A."/>
            <person name="Chen C."/>
            <person name="Cichocki N."/>
            <person name="Clum A."/>
            <person name="Culley D."/>
            <person name="Crous P.W."/>
            <person name="Fauchery L."/>
            <person name="Girlanda M."/>
            <person name="Hayes R.D."/>
            <person name="Keri Z."/>
            <person name="LaButti K."/>
            <person name="Lipzen A."/>
            <person name="Lombard V."/>
            <person name="Magnuson J."/>
            <person name="Maillard F."/>
            <person name="Murat C."/>
            <person name="Nolan M."/>
            <person name="Ohm R.A."/>
            <person name="Pangilinan J."/>
            <person name="Pereira M.F."/>
            <person name="Perotto S."/>
            <person name="Peter M."/>
            <person name="Pfister S."/>
            <person name="Riley R."/>
            <person name="Sitrit Y."/>
            <person name="Stielow J.B."/>
            <person name="Szollosi G."/>
            <person name="Zifcakova L."/>
            <person name="Stursova M."/>
            <person name="Spatafora J.W."/>
            <person name="Tedersoo L."/>
            <person name="Vaario L.M."/>
            <person name="Yamada A."/>
            <person name="Yan M."/>
            <person name="Wang P."/>
            <person name="Xu J."/>
            <person name="Bruns T."/>
            <person name="Baldrian P."/>
            <person name="Vilgalys R."/>
            <person name="Dunand C."/>
            <person name="Henrissat B."/>
            <person name="Grigoriev I.V."/>
            <person name="Hibbett D."/>
            <person name="Nagy L.G."/>
            <person name="Martin F.M."/>
        </authorList>
    </citation>
    <scope>NUCLEOTIDE SEQUENCE</scope>
    <source>
        <strain evidence="2">UH-Tt-Lm1</strain>
    </source>
</reference>
<name>A0A9P6L7W3_9AGAM</name>
<reference evidence="2" key="2">
    <citation type="submission" date="2020-11" db="EMBL/GenBank/DDBJ databases">
        <authorList>
            <consortium name="DOE Joint Genome Institute"/>
            <person name="Kuo A."/>
            <person name="Miyauchi S."/>
            <person name="Kiss E."/>
            <person name="Drula E."/>
            <person name="Kohler A."/>
            <person name="Sanchez-Garcia M."/>
            <person name="Andreopoulos B."/>
            <person name="Barry K.W."/>
            <person name="Bonito G."/>
            <person name="Buee M."/>
            <person name="Carver A."/>
            <person name="Chen C."/>
            <person name="Cichocki N."/>
            <person name="Clum A."/>
            <person name="Culley D."/>
            <person name="Crous P.W."/>
            <person name="Fauchery L."/>
            <person name="Girlanda M."/>
            <person name="Hayes R."/>
            <person name="Keri Z."/>
            <person name="Labutti K."/>
            <person name="Lipzen A."/>
            <person name="Lombard V."/>
            <person name="Magnuson J."/>
            <person name="Maillard F."/>
            <person name="Morin E."/>
            <person name="Murat C."/>
            <person name="Nolan M."/>
            <person name="Ohm R."/>
            <person name="Pangilinan J."/>
            <person name="Pereira M."/>
            <person name="Perotto S."/>
            <person name="Peter M."/>
            <person name="Riley R."/>
            <person name="Sitrit Y."/>
            <person name="Stielow B."/>
            <person name="Szollosi G."/>
            <person name="Zifcakova L."/>
            <person name="Stursova M."/>
            <person name="Spatafora J.W."/>
            <person name="Tedersoo L."/>
            <person name="Vaario L.-M."/>
            <person name="Yamada A."/>
            <person name="Yan M."/>
            <person name="Wang P."/>
            <person name="Xu J."/>
            <person name="Bruns T."/>
            <person name="Baldrian P."/>
            <person name="Vilgalys R."/>
            <person name="Henrissat B."/>
            <person name="Grigoriev I.V."/>
            <person name="Hibbett D."/>
            <person name="Nagy L.G."/>
            <person name="Martin F.M."/>
        </authorList>
    </citation>
    <scope>NUCLEOTIDE SEQUENCE</scope>
    <source>
        <strain evidence="2">UH-Tt-Lm1</strain>
    </source>
</reference>
<feature type="region of interest" description="Disordered" evidence="1">
    <location>
        <begin position="398"/>
        <end position="434"/>
    </location>
</feature>
<feature type="compositionally biased region" description="Polar residues" evidence="1">
    <location>
        <begin position="284"/>
        <end position="293"/>
    </location>
</feature>
<keyword evidence="3" id="KW-1185">Reference proteome</keyword>
<feature type="region of interest" description="Disordered" evidence="1">
    <location>
        <begin position="120"/>
        <end position="204"/>
    </location>
</feature>
<feature type="compositionally biased region" description="Polar residues" evidence="1">
    <location>
        <begin position="74"/>
        <end position="95"/>
    </location>
</feature>
<evidence type="ECO:0000313" key="3">
    <source>
        <dbReference type="Proteomes" id="UP000736335"/>
    </source>
</evidence>
<evidence type="ECO:0000256" key="1">
    <source>
        <dbReference type="SAM" id="MobiDB-lite"/>
    </source>
</evidence>
<proteinExistence type="predicted"/>
<feature type="region of interest" description="Disordered" evidence="1">
    <location>
        <begin position="1"/>
        <end position="105"/>
    </location>
</feature>
<accession>A0A9P6L7W3</accession>
<dbReference type="AlphaFoldDB" id="A0A9P6L7W3"/>
<evidence type="ECO:0000313" key="2">
    <source>
        <dbReference type="EMBL" id="KAF9786441.1"/>
    </source>
</evidence>
<dbReference type="Proteomes" id="UP000736335">
    <property type="component" value="Unassembled WGS sequence"/>
</dbReference>
<dbReference type="EMBL" id="WIUZ02000006">
    <property type="protein sequence ID" value="KAF9786441.1"/>
    <property type="molecule type" value="Genomic_DNA"/>
</dbReference>
<feature type="compositionally biased region" description="Polar residues" evidence="1">
    <location>
        <begin position="353"/>
        <end position="362"/>
    </location>
</feature>
<sequence length="465" mass="49878">MLPQQPHGPNDATHSTGIGNNALPPTISEPAPRRALNYATLSSDRDDTRHYSTQRSHPSAQNQRFHDHSRDQIRTPSRGATSIRSSVRPTPSPASNGPEDRFLTRDLDTNSVQNVNININVTHSTPPSPNPPPPQHLNQAADAAGSGLDDSDRRATPGQRNFQSRLPPPGNLHSWTPPVRHRSPSEPGHDDSGYLSLRPPVLANSPARLSPIQFQDQPQGTGDTTWYQNQAGMILPMNQGHPISPPQVNRSADQQRSSGSSRQASRSPAVSSPATASSRPPSVNAPQSHTNPTFPLDPGSMMSPTNQGRLASPLQVNRSADQQRSSGSSRQASRSPAVSSPATASSRPPSVNPPQSHTSPTSPLDLGRFSHTVPTPERSARRQTNNNLSLINTSFVHPVGAQSDGRPRSSQSWSSQHTASHGPAPTNGNGNDANIESVVDNLLRVPPTHTVWRTQRGVLTLTNSP</sequence>
<comment type="caution">
    <text evidence="2">The sequence shown here is derived from an EMBL/GenBank/DDBJ whole genome shotgun (WGS) entry which is preliminary data.</text>
</comment>
<feature type="compositionally biased region" description="Polar residues" evidence="1">
    <location>
        <begin position="302"/>
        <end position="317"/>
    </location>
</feature>
<feature type="compositionally biased region" description="Basic and acidic residues" evidence="1">
    <location>
        <begin position="183"/>
        <end position="192"/>
    </location>
</feature>
<feature type="compositionally biased region" description="Polar residues" evidence="1">
    <location>
        <begin position="51"/>
        <end position="63"/>
    </location>
</feature>
<gene>
    <name evidence="2" type="ORF">BJ322DRAFT_787696</name>
</gene>